<comment type="similarity">
    <text evidence="2">Belongs to the ninjurin family.</text>
</comment>
<evidence type="ECO:0000313" key="10">
    <source>
        <dbReference type="Proteomes" id="UP000186922"/>
    </source>
</evidence>
<keyword evidence="4" id="KW-0130">Cell adhesion</keyword>
<dbReference type="GO" id="GO:0042246">
    <property type="term" value="P:tissue regeneration"/>
    <property type="evidence" value="ECO:0007669"/>
    <property type="project" value="InterPro"/>
</dbReference>
<sequence length="279" mass="30342">MHSNSVEPIEGDHEYKSDLTNVQYEPAPGTVSNGSSSGRPSQSYIQSNLHGQRASQAMTSPPPRMYDTTNGLPPKSGGSGVAGMMAGAVTNFIAPTKDPLWYKGANAYSIRKTVVLGLLDIALLTSTAGQLKSLLRINPAYPFYNTLLGMLIVCILGEIAIGLLCFFVGRLNINQERDRPQANVLQNVVLGIAVVLLILHIMITSFGIEDLWYISPNYAYPVTSNSLPTALPQNQRQIYGFASTPLSTYPSTTLMTLFPNLSNFRWPENSTLNISRSSP</sequence>
<evidence type="ECO:0000313" key="9">
    <source>
        <dbReference type="EMBL" id="GAU91950.1"/>
    </source>
</evidence>
<keyword evidence="10" id="KW-1185">Reference proteome</keyword>
<dbReference type="InterPro" id="IPR007007">
    <property type="entry name" value="Ninjurin"/>
</dbReference>
<dbReference type="EMBL" id="BDGG01000002">
    <property type="protein sequence ID" value="GAU91950.1"/>
    <property type="molecule type" value="Genomic_DNA"/>
</dbReference>
<dbReference type="GO" id="GO:0007155">
    <property type="term" value="P:cell adhesion"/>
    <property type="evidence" value="ECO:0007669"/>
    <property type="project" value="UniProtKB-KW"/>
</dbReference>
<keyword evidence="5 8" id="KW-1133">Transmembrane helix</keyword>
<dbReference type="PANTHER" id="PTHR12316">
    <property type="entry name" value="NINJURIN-RELATED"/>
    <property type="match status" value="1"/>
</dbReference>
<evidence type="ECO:0000256" key="8">
    <source>
        <dbReference type="SAM" id="Phobius"/>
    </source>
</evidence>
<protein>
    <submittedName>
        <fullName evidence="9">Uncharacterized protein</fullName>
    </submittedName>
</protein>
<feature type="transmembrane region" description="Helical" evidence="8">
    <location>
        <begin position="143"/>
        <end position="168"/>
    </location>
</feature>
<dbReference type="OrthoDB" id="6114058at2759"/>
<evidence type="ECO:0000256" key="6">
    <source>
        <dbReference type="ARBA" id="ARBA00023136"/>
    </source>
</evidence>
<keyword evidence="3 8" id="KW-0812">Transmembrane</keyword>
<feature type="region of interest" description="Disordered" evidence="7">
    <location>
        <begin position="23"/>
        <end position="73"/>
    </location>
</feature>
<feature type="transmembrane region" description="Helical" evidence="8">
    <location>
        <begin position="113"/>
        <end position="131"/>
    </location>
</feature>
<gene>
    <name evidence="9" type="primary">RvY_04106-1</name>
    <name evidence="9" type="synonym">RvY_04106.1</name>
    <name evidence="9" type="ORF">RvY_04106</name>
</gene>
<accession>A0A1D1UTW1</accession>
<evidence type="ECO:0000256" key="7">
    <source>
        <dbReference type="SAM" id="MobiDB-lite"/>
    </source>
</evidence>
<name>A0A1D1UTW1_RAMVA</name>
<evidence type="ECO:0000256" key="2">
    <source>
        <dbReference type="ARBA" id="ARBA00008141"/>
    </source>
</evidence>
<dbReference type="GO" id="GO:0016020">
    <property type="term" value="C:membrane"/>
    <property type="evidence" value="ECO:0007669"/>
    <property type="project" value="UniProtKB-SubCell"/>
</dbReference>
<feature type="compositionally biased region" description="Low complexity" evidence="7">
    <location>
        <begin position="32"/>
        <end position="47"/>
    </location>
</feature>
<evidence type="ECO:0000256" key="4">
    <source>
        <dbReference type="ARBA" id="ARBA00022889"/>
    </source>
</evidence>
<feature type="transmembrane region" description="Helical" evidence="8">
    <location>
        <begin position="188"/>
        <end position="208"/>
    </location>
</feature>
<dbReference type="Proteomes" id="UP000186922">
    <property type="component" value="Unassembled WGS sequence"/>
</dbReference>
<reference evidence="9 10" key="1">
    <citation type="journal article" date="2016" name="Nat. Commun.">
        <title>Extremotolerant tardigrade genome and improved radiotolerance of human cultured cells by tardigrade-unique protein.</title>
        <authorList>
            <person name="Hashimoto T."/>
            <person name="Horikawa D.D."/>
            <person name="Saito Y."/>
            <person name="Kuwahara H."/>
            <person name="Kozuka-Hata H."/>
            <person name="Shin-I T."/>
            <person name="Minakuchi Y."/>
            <person name="Ohishi K."/>
            <person name="Motoyama A."/>
            <person name="Aizu T."/>
            <person name="Enomoto A."/>
            <person name="Kondo K."/>
            <person name="Tanaka S."/>
            <person name="Hara Y."/>
            <person name="Koshikawa S."/>
            <person name="Sagara H."/>
            <person name="Miura T."/>
            <person name="Yokobori S."/>
            <person name="Miyagawa K."/>
            <person name="Suzuki Y."/>
            <person name="Kubo T."/>
            <person name="Oyama M."/>
            <person name="Kohara Y."/>
            <person name="Fujiyama A."/>
            <person name="Arakawa K."/>
            <person name="Katayama T."/>
            <person name="Toyoda A."/>
            <person name="Kunieda T."/>
        </authorList>
    </citation>
    <scope>NUCLEOTIDE SEQUENCE [LARGE SCALE GENOMIC DNA]</scope>
    <source>
        <strain evidence="9 10">YOKOZUNA-1</strain>
    </source>
</reference>
<evidence type="ECO:0000256" key="3">
    <source>
        <dbReference type="ARBA" id="ARBA00022692"/>
    </source>
</evidence>
<proteinExistence type="inferred from homology"/>
<keyword evidence="6 8" id="KW-0472">Membrane</keyword>
<evidence type="ECO:0000256" key="5">
    <source>
        <dbReference type="ARBA" id="ARBA00022989"/>
    </source>
</evidence>
<feature type="compositionally biased region" description="Polar residues" evidence="7">
    <location>
        <begin position="48"/>
        <end position="59"/>
    </location>
</feature>
<organism evidence="9 10">
    <name type="scientific">Ramazzottius varieornatus</name>
    <name type="common">Water bear</name>
    <name type="synonym">Tardigrade</name>
    <dbReference type="NCBI Taxonomy" id="947166"/>
    <lineage>
        <taxon>Eukaryota</taxon>
        <taxon>Metazoa</taxon>
        <taxon>Ecdysozoa</taxon>
        <taxon>Tardigrada</taxon>
        <taxon>Eutardigrada</taxon>
        <taxon>Parachela</taxon>
        <taxon>Hypsibioidea</taxon>
        <taxon>Ramazzottiidae</taxon>
        <taxon>Ramazzottius</taxon>
    </lineage>
</organism>
<evidence type="ECO:0000256" key="1">
    <source>
        <dbReference type="ARBA" id="ARBA00004141"/>
    </source>
</evidence>
<comment type="subcellular location">
    <subcellularLocation>
        <location evidence="1">Membrane</location>
        <topology evidence="1">Multi-pass membrane protein</topology>
    </subcellularLocation>
</comment>
<comment type="caution">
    <text evidence="9">The sequence shown here is derived from an EMBL/GenBank/DDBJ whole genome shotgun (WGS) entry which is preliminary data.</text>
</comment>
<dbReference type="AlphaFoldDB" id="A0A1D1UTW1"/>
<dbReference type="Pfam" id="PF04923">
    <property type="entry name" value="Ninjurin"/>
    <property type="match status" value="1"/>
</dbReference>
<dbReference type="PANTHER" id="PTHR12316:SF17">
    <property type="entry name" value="NINJURIN C, ISOFORM D"/>
    <property type="match status" value="1"/>
</dbReference>